<reference evidence="2" key="1">
    <citation type="submission" date="2016-10" db="EMBL/GenBank/DDBJ databases">
        <authorList>
            <person name="Varghese N."/>
            <person name="Submissions S."/>
        </authorList>
    </citation>
    <scope>NUCLEOTIDE SEQUENCE [LARGE SCALE GENOMIC DNA]</scope>
    <source>
        <strain evidence="2">DSM 11005</strain>
    </source>
</reference>
<name>A0A1G6KN50_9FIRM</name>
<evidence type="ECO:0000313" key="1">
    <source>
        <dbReference type="EMBL" id="SDC32480.1"/>
    </source>
</evidence>
<sequence length="84" mass="9747">MGYKKIMFLQGLHIPAIKGGIRLANEIERIISRAEKTAEFYDKKGNKFWAKAKNEGIGSYYKIARDCYERAKECRKAIQKIKGY</sequence>
<gene>
    <name evidence="1" type="ORF">SAMN04487864_10512</name>
</gene>
<dbReference type="Proteomes" id="UP000198943">
    <property type="component" value="Unassembled WGS sequence"/>
</dbReference>
<evidence type="ECO:0000313" key="2">
    <source>
        <dbReference type="Proteomes" id="UP000198943"/>
    </source>
</evidence>
<dbReference type="EMBL" id="FMYW01000005">
    <property type="protein sequence ID" value="SDC32480.1"/>
    <property type="molecule type" value="Genomic_DNA"/>
</dbReference>
<organism evidence="1 2">
    <name type="scientific">Succiniclasticum ruminis</name>
    <dbReference type="NCBI Taxonomy" id="40841"/>
    <lineage>
        <taxon>Bacteria</taxon>
        <taxon>Bacillati</taxon>
        <taxon>Bacillota</taxon>
        <taxon>Negativicutes</taxon>
        <taxon>Acidaminococcales</taxon>
        <taxon>Acidaminococcaceae</taxon>
        <taxon>Succiniclasticum</taxon>
    </lineage>
</organism>
<keyword evidence="2" id="KW-1185">Reference proteome</keyword>
<proteinExistence type="predicted"/>
<dbReference type="AlphaFoldDB" id="A0A1G6KN50"/>
<accession>A0A1G6KN50</accession>
<protein>
    <submittedName>
        <fullName evidence="1">Uncharacterized protein</fullName>
    </submittedName>
</protein>